<evidence type="ECO:0000256" key="5">
    <source>
        <dbReference type="ARBA" id="ARBA00023136"/>
    </source>
</evidence>
<evidence type="ECO:0000256" key="2">
    <source>
        <dbReference type="ARBA" id="ARBA00022475"/>
    </source>
</evidence>
<comment type="subcellular location">
    <subcellularLocation>
        <location evidence="1">Cell membrane</location>
        <topology evidence="1">Multi-pass membrane protein</topology>
    </subcellularLocation>
</comment>
<evidence type="ECO:0000313" key="8">
    <source>
        <dbReference type="EMBL" id="TWF74075.1"/>
    </source>
</evidence>
<feature type="transmembrane region" description="Helical" evidence="7">
    <location>
        <begin position="64"/>
        <end position="88"/>
    </location>
</feature>
<evidence type="ECO:0000313" key="9">
    <source>
        <dbReference type="Proteomes" id="UP000316603"/>
    </source>
</evidence>
<dbReference type="OrthoDB" id="4803763at2"/>
<dbReference type="AlphaFoldDB" id="A0A561SGT4"/>
<organism evidence="8 9">
    <name type="scientific">Streptomyces capillispiralis</name>
    <dbReference type="NCBI Taxonomy" id="68182"/>
    <lineage>
        <taxon>Bacteria</taxon>
        <taxon>Bacillati</taxon>
        <taxon>Actinomycetota</taxon>
        <taxon>Actinomycetes</taxon>
        <taxon>Kitasatosporales</taxon>
        <taxon>Streptomycetaceae</taxon>
        <taxon>Streptomyces</taxon>
    </lineage>
</organism>
<feature type="transmembrane region" description="Helical" evidence="7">
    <location>
        <begin position="176"/>
        <end position="197"/>
    </location>
</feature>
<feature type="compositionally biased region" description="Polar residues" evidence="6">
    <location>
        <begin position="377"/>
        <end position="387"/>
    </location>
</feature>
<evidence type="ECO:0000256" key="3">
    <source>
        <dbReference type="ARBA" id="ARBA00022692"/>
    </source>
</evidence>
<feature type="transmembrane region" description="Helical" evidence="7">
    <location>
        <begin position="253"/>
        <end position="272"/>
    </location>
</feature>
<evidence type="ECO:0000256" key="4">
    <source>
        <dbReference type="ARBA" id="ARBA00022989"/>
    </source>
</evidence>
<dbReference type="PANTHER" id="PTHR40277:SF1">
    <property type="entry name" value="BLL5419 PROTEIN"/>
    <property type="match status" value="1"/>
</dbReference>
<dbReference type="PANTHER" id="PTHR40277">
    <property type="entry name" value="BLL5419 PROTEIN"/>
    <property type="match status" value="1"/>
</dbReference>
<evidence type="ECO:0000256" key="7">
    <source>
        <dbReference type="SAM" id="Phobius"/>
    </source>
</evidence>
<dbReference type="EMBL" id="VIWV01000002">
    <property type="protein sequence ID" value="TWF74075.1"/>
    <property type="molecule type" value="Genomic_DNA"/>
</dbReference>
<protein>
    <submittedName>
        <fullName evidence="8">Uncharacterized membrane protein YbhN (UPF0104 family)</fullName>
    </submittedName>
</protein>
<feature type="compositionally biased region" description="Low complexity" evidence="6">
    <location>
        <begin position="361"/>
        <end position="376"/>
    </location>
</feature>
<feature type="transmembrane region" description="Helical" evidence="7">
    <location>
        <begin position="204"/>
        <end position="222"/>
    </location>
</feature>
<feature type="transmembrane region" description="Helical" evidence="7">
    <location>
        <begin position="134"/>
        <end position="156"/>
    </location>
</feature>
<feature type="transmembrane region" description="Helical" evidence="7">
    <location>
        <begin position="325"/>
        <end position="348"/>
    </location>
</feature>
<sequence>MTSCPKACAQGPSVAAAGSVYLWDFTGSSPGRPYPLPRRSGPPAGSHGRVRRSLRGVRGVSRRLGAVAGLSAVALLVWRLGGGTLLYGMRGIDATVLLAALGIGALTTVSGAWRWQLVARGMAVRLPLGTAVAAYYRALFLGVVAPGGVPGPVWRAVGHGVGETGRGARAGTAERAVGLVVLAVACAVVLLCVPSPVRGTARRVIPLLVLAAWGALAVLMAVRMGRPHTGRPGRSPLTAARRALLSRRDGPRILSSSAVVLAGHAMLFLLAARVTGVDAPTTRLLPLAALALLATCLSPSTGGWGPREGVTSWAFGAAELGAGHGLAAAAVYGVLSLTASLPGAALLLTRAGRRPTAAGQGACTAASRGASARTTRIPSLSSKPKES</sequence>
<feature type="transmembrane region" description="Helical" evidence="7">
    <location>
        <begin position="94"/>
        <end position="113"/>
    </location>
</feature>
<dbReference type="InterPro" id="IPR022791">
    <property type="entry name" value="L-PG_synthase/AglD"/>
</dbReference>
<dbReference type="Proteomes" id="UP000316603">
    <property type="component" value="Unassembled WGS sequence"/>
</dbReference>
<proteinExistence type="predicted"/>
<keyword evidence="9" id="KW-1185">Reference proteome</keyword>
<name>A0A561SGT4_9ACTN</name>
<keyword evidence="4 7" id="KW-1133">Transmembrane helix</keyword>
<evidence type="ECO:0000256" key="6">
    <source>
        <dbReference type="SAM" id="MobiDB-lite"/>
    </source>
</evidence>
<dbReference type="RefSeq" id="WP_145872388.1">
    <property type="nucleotide sequence ID" value="NZ_BNCE01000031.1"/>
</dbReference>
<accession>A0A561SGT4</accession>
<feature type="transmembrane region" description="Helical" evidence="7">
    <location>
        <begin position="284"/>
        <end position="305"/>
    </location>
</feature>
<feature type="region of interest" description="Disordered" evidence="6">
    <location>
        <begin position="359"/>
        <end position="387"/>
    </location>
</feature>
<keyword evidence="3 7" id="KW-0812">Transmembrane</keyword>
<dbReference type="Pfam" id="PF03706">
    <property type="entry name" value="LPG_synthase_TM"/>
    <property type="match status" value="1"/>
</dbReference>
<dbReference type="GO" id="GO:0005886">
    <property type="term" value="C:plasma membrane"/>
    <property type="evidence" value="ECO:0007669"/>
    <property type="project" value="UniProtKB-SubCell"/>
</dbReference>
<evidence type="ECO:0000256" key="1">
    <source>
        <dbReference type="ARBA" id="ARBA00004651"/>
    </source>
</evidence>
<gene>
    <name evidence="8" type="ORF">FHX78_12107</name>
</gene>
<comment type="caution">
    <text evidence="8">The sequence shown here is derived from an EMBL/GenBank/DDBJ whole genome shotgun (WGS) entry which is preliminary data.</text>
</comment>
<keyword evidence="2" id="KW-1003">Cell membrane</keyword>
<reference evidence="8 9" key="1">
    <citation type="submission" date="2019-06" db="EMBL/GenBank/DDBJ databases">
        <title>Sequencing the genomes of 1000 actinobacteria strains.</title>
        <authorList>
            <person name="Klenk H.-P."/>
        </authorList>
    </citation>
    <scope>NUCLEOTIDE SEQUENCE [LARGE SCALE GENOMIC DNA]</scope>
    <source>
        <strain evidence="8 9">DSM 41695</strain>
    </source>
</reference>
<keyword evidence="5 7" id="KW-0472">Membrane</keyword>